<evidence type="ECO:0000313" key="3">
    <source>
        <dbReference type="EMBL" id="KAH0887282.1"/>
    </source>
</evidence>
<organism evidence="3 4">
    <name type="scientific">Brassica napus</name>
    <name type="common">Rape</name>
    <dbReference type="NCBI Taxonomy" id="3708"/>
    <lineage>
        <taxon>Eukaryota</taxon>
        <taxon>Viridiplantae</taxon>
        <taxon>Streptophyta</taxon>
        <taxon>Embryophyta</taxon>
        <taxon>Tracheophyta</taxon>
        <taxon>Spermatophyta</taxon>
        <taxon>Magnoliopsida</taxon>
        <taxon>eudicotyledons</taxon>
        <taxon>Gunneridae</taxon>
        <taxon>Pentapetalae</taxon>
        <taxon>rosids</taxon>
        <taxon>malvids</taxon>
        <taxon>Brassicales</taxon>
        <taxon>Brassicaceae</taxon>
        <taxon>Brassiceae</taxon>
        <taxon>Brassica</taxon>
    </lineage>
</organism>
<sequence>MNAAVRAAILRTQSVSSHLKAAFFHSTPVLERKRRTSWDSKSNVHRKRFRRMREKQELLRNVNAFASNMFTSWHDEFDYKEPPSSQKRTSWFKKQYAKEPKGKWNGKHGPRNFDFCEVDEDFDIDYIFPGGPRGFSFSFTFEDDEPPRWHQRNHSSSRSSRSKHHRIYEEDEDDYTTSTESSDSESESEPNQASHRQALGLSPSGPLNLKDVKHAYRVCALKWHPDRHQGSTKEAAEAKFKLCSVAYQSLCEKLGKSNANKKNKRSKKFLREHQEKVRRAVEELKREREEAAAKKAKEAKENLNKCNQDSKSPRKSQFGYKDKDFDIIFRSLFGVPRGFDYSIYEEEDRRWWYHPSWFSGSSSNSWRSKYRFYDKDEEQEEELSEDEESNSSSNWWRSKSRFDEKKKEEEDGYGSSKSNGSVLSDPIEASHRETLGLSPWAPLKIEDVKHAYRTCALKWHPDLHDDSTKAEAEAKFKLCVVAYQSLIQKLQHYNNEEEVVEEVEEEEELNYEDKELYEDLEQYEDEELDEDEDEEEEESYRSRNSWRSNFQFGSVLSDPIEASHRETLGLSPWAPLTLEDVKHAYRACALKWHPDHHDDSTKAEAEAKFKFCNVAYESLIKMLQ</sequence>
<proteinExistence type="predicted"/>
<accession>A0ABQ8A435</accession>
<feature type="compositionally biased region" description="Basic residues" evidence="1">
    <location>
        <begin position="149"/>
        <end position="166"/>
    </location>
</feature>
<dbReference type="Gene3D" id="1.10.287.110">
    <property type="entry name" value="DnaJ domain"/>
    <property type="match status" value="3"/>
</dbReference>
<reference evidence="3 4" key="1">
    <citation type="submission" date="2021-05" db="EMBL/GenBank/DDBJ databases">
        <title>Genome Assembly of Synthetic Allotetraploid Brassica napus Reveals Homoeologous Exchanges between Subgenomes.</title>
        <authorList>
            <person name="Davis J.T."/>
        </authorList>
    </citation>
    <scope>NUCLEOTIDE SEQUENCE [LARGE SCALE GENOMIC DNA]</scope>
    <source>
        <strain evidence="4">cv. Da-Ae</strain>
        <tissue evidence="3">Seedling</tissue>
    </source>
</reference>
<dbReference type="SMART" id="SM00271">
    <property type="entry name" value="DnaJ"/>
    <property type="match status" value="3"/>
</dbReference>
<evidence type="ECO:0000259" key="2">
    <source>
        <dbReference type="PROSITE" id="PS50076"/>
    </source>
</evidence>
<dbReference type="PANTHER" id="PTHR45376:SF6">
    <property type="entry name" value="J DOMAIN-CONTAINING PROTEIN"/>
    <property type="match status" value="1"/>
</dbReference>
<feature type="region of interest" description="Disordered" evidence="1">
    <location>
        <begin position="523"/>
        <end position="542"/>
    </location>
</feature>
<dbReference type="PROSITE" id="PS50076">
    <property type="entry name" value="DNAJ_2"/>
    <property type="match status" value="3"/>
</dbReference>
<feature type="domain" description="J" evidence="2">
    <location>
        <begin position="430"/>
        <end position="521"/>
    </location>
</feature>
<dbReference type="CDD" id="cd06257">
    <property type="entry name" value="DnaJ"/>
    <property type="match status" value="3"/>
</dbReference>
<dbReference type="PANTHER" id="PTHR45376">
    <property type="entry name" value="CHAPERONE DNAJ-DOMAIN SUPERFAMILY PROTEIN-RELATED"/>
    <property type="match status" value="1"/>
</dbReference>
<feature type="domain" description="J" evidence="2">
    <location>
        <begin position="563"/>
        <end position="624"/>
    </location>
</feature>
<evidence type="ECO:0000313" key="4">
    <source>
        <dbReference type="Proteomes" id="UP000824890"/>
    </source>
</evidence>
<dbReference type="InterPro" id="IPR001623">
    <property type="entry name" value="DnaJ_domain"/>
</dbReference>
<dbReference type="Proteomes" id="UP000824890">
    <property type="component" value="Unassembled WGS sequence"/>
</dbReference>
<dbReference type="InterPro" id="IPR036869">
    <property type="entry name" value="J_dom_sf"/>
</dbReference>
<protein>
    <recommendedName>
        <fullName evidence="2">J domain-containing protein</fullName>
    </recommendedName>
</protein>
<dbReference type="SUPFAM" id="SSF46565">
    <property type="entry name" value="Chaperone J-domain"/>
    <property type="match status" value="3"/>
</dbReference>
<gene>
    <name evidence="3" type="ORF">HID58_063378</name>
</gene>
<dbReference type="EMBL" id="JAGKQM010000014">
    <property type="protein sequence ID" value="KAH0887282.1"/>
    <property type="molecule type" value="Genomic_DNA"/>
</dbReference>
<feature type="region of interest" description="Disordered" evidence="1">
    <location>
        <begin position="292"/>
        <end position="317"/>
    </location>
</feature>
<feature type="region of interest" description="Disordered" evidence="1">
    <location>
        <begin position="145"/>
        <end position="206"/>
    </location>
</feature>
<feature type="compositionally biased region" description="Acidic residues" evidence="1">
    <location>
        <begin position="523"/>
        <end position="538"/>
    </location>
</feature>
<name>A0ABQ8A435_BRANA</name>
<keyword evidence="4" id="KW-1185">Reference proteome</keyword>
<evidence type="ECO:0000256" key="1">
    <source>
        <dbReference type="SAM" id="MobiDB-lite"/>
    </source>
</evidence>
<feature type="compositionally biased region" description="Basic and acidic residues" evidence="1">
    <location>
        <begin position="292"/>
        <end position="303"/>
    </location>
</feature>
<dbReference type="Pfam" id="PF00226">
    <property type="entry name" value="DnaJ"/>
    <property type="match status" value="3"/>
</dbReference>
<comment type="caution">
    <text evidence="3">The sequence shown here is derived from an EMBL/GenBank/DDBJ whole genome shotgun (WGS) entry which is preliminary data.</text>
</comment>
<feature type="domain" description="J" evidence="2">
    <location>
        <begin position="194"/>
        <end position="263"/>
    </location>
</feature>